<dbReference type="EMBL" id="NBTM02000001">
    <property type="protein sequence ID" value="PNL91483.1"/>
    <property type="molecule type" value="Genomic_DNA"/>
</dbReference>
<dbReference type="PANTHER" id="PTHR46268">
    <property type="entry name" value="STRESS RESPONSE PROTEIN NHAX"/>
    <property type="match status" value="1"/>
</dbReference>
<dbReference type="AlphaFoldDB" id="A0A2J9PMB6"/>
<organism evidence="3 4">
    <name type="scientific">Aerococcus viridans</name>
    <dbReference type="NCBI Taxonomy" id="1377"/>
    <lineage>
        <taxon>Bacteria</taxon>
        <taxon>Bacillati</taxon>
        <taxon>Bacillota</taxon>
        <taxon>Bacilli</taxon>
        <taxon>Lactobacillales</taxon>
        <taxon>Aerococcaceae</taxon>
        <taxon>Aerococcus</taxon>
    </lineage>
</organism>
<gene>
    <name evidence="3" type="ORF">A6J77_004305</name>
</gene>
<protein>
    <submittedName>
        <fullName evidence="3">Universal stress protein</fullName>
    </submittedName>
</protein>
<evidence type="ECO:0000259" key="2">
    <source>
        <dbReference type="Pfam" id="PF00582"/>
    </source>
</evidence>
<accession>A0A2J9PMB6</accession>
<dbReference type="PANTHER" id="PTHR46268:SF25">
    <property type="entry name" value="USPA DOMAIN PROTEIN"/>
    <property type="match status" value="1"/>
</dbReference>
<dbReference type="RefSeq" id="WP_083068489.1">
    <property type="nucleotide sequence ID" value="NZ_CBCPHS010000004.1"/>
</dbReference>
<comment type="similarity">
    <text evidence="1">Belongs to the universal stress protein A family.</text>
</comment>
<dbReference type="Gene3D" id="3.40.50.620">
    <property type="entry name" value="HUPs"/>
    <property type="match status" value="1"/>
</dbReference>
<dbReference type="Proteomes" id="UP000192813">
    <property type="component" value="Unassembled WGS sequence"/>
</dbReference>
<dbReference type="Pfam" id="PF00582">
    <property type="entry name" value="Usp"/>
    <property type="match status" value="1"/>
</dbReference>
<dbReference type="CDD" id="cd00293">
    <property type="entry name" value="USP-like"/>
    <property type="match status" value="1"/>
</dbReference>
<evidence type="ECO:0000313" key="4">
    <source>
        <dbReference type="Proteomes" id="UP000192813"/>
    </source>
</evidence>
<evidence type="ECO:0000256" key="1">
    <source>
        <dbReference type="ARBA" id="ARBA00008791"/>
    </source>
</evidence>
<comment type="caution">
    <text evidence="3">The sequence shown here is derived from an EMBL/GenBank/DDBJ whole genome shotgun (WGS) entry which is preliminary data.</text>
</comment>
<sequence>MILDNIQRILVPVDDSDNSKAAFRDAVEIAMRSNATVDVLSVITDDYVFSDLRVSETDINEMKKRTLETLEKYEDYGKARNFNNIRTFTSFGNPRREVAKIANEGDYQLVVIGATGKGAVTRTLVGSVAEYTVRLSKIPVLVVK</sequence>
<name>A0A2J9PMB6_9LACT</name>
<dbReference type="SUPFAM" id="SSF52402">
    <property type="entry name" value="Adenine nucleotide alpha hydrolases-like"/>
    <property type="match status" value="1"/>
</dbReference>
<dbReference type="PRINTS" id="PR01438">
    <property type="entry name" value="UNVRSLSTRESS"/>
</dbReference>
<dbReference type="InterPro" id="IPR006015">
    <property type="entry name" value="Universal_stress_UspA"/>
</dbReference>
<proteinExistence type="inferred from homology"/>
<dbReference type="InterPro" id="IPR006016">
    <property type="entry name" value="UspA"/>
</dbReference>
<dbReference type="InterPro" id="IPR014729">
    <property type="entry name" value="Rossmann-like_a/b/a_fold"/>
</dbReference>
<feature type="domain" description="UspA" evidence="2">
    <location>
        <begin position="6"/>
        <end position="144"/>
    </location>
</feature>
<evidence type="ECO:0000313" key="3">
    <source>
        <dbReference type="EMBL" id="PNL91483.1"/>
    </source>
</evidence>
<reference evidence="4" key="1">
    <citation type="submission" date="2017-12" db="EMBL/GenBank/DDBJ databases">
        <title>FDA dAtabase for Regulatory Grade micrObial Sequences (FDA-ARGOS): Supporting development and validation of Infectious Disease Dx tests.</title>
        <authorList>
            <person name="Hoffmann M."/>
            <person name="Allard M."/>
            <person name="Evans P."/>
            <person name="Brown E."/>
            <person name="Tallon L."/>
            <person name="Sadzewicz L."/>
            <person name="Sengamalay N."/>
            <person name="Ott S."/>
            <person name="Godinez A."/>
            <person name="Nagaraj S."/>
            <person name="Vavikolanu K."/>
            <person name="Aluvathingal J."/>
            <person name="Nadendla S."/>
            <person name="Sichtig H."/>
        </authorList>
    </citation>
    <scope>NUCLEOTIDE SEQUENCE [LARGE SCALE GENOMIC DNA]</scope>
    <source>
        <strain evidence="4">FDAARGOS_249</strain>
    </source>
</reference>